<comment type="caution">
    <text evidence="1">The sequence shown here is derived from an EMBL/GenBank/DDBJ whole genome shotgun (WGS) entry which is preliminary data.</text>
</comment>
<evidence type="ECO:0000313" key="1">
    <source>
        <dbReference type="EMBL" id="KAK2650149.1"/>
    </source>
</evidence>
<organism evidence="1 2">
    <name type="scientific">Dipteronia dyeriana</name>
    <dbReference type="NCBI Taxonomy" id="168575"/>
    <lineage>
        <taxon>Eukaryota</taxon>
        <taxon>Viridiplantae</taxon>
        <taxon>Streptophyta</taxon>
        <taxon>Embryophyta</taxon>
        <taxon>Tracheophyta</taxon>
        <taxon>Spermatophyta</taxon>
        <taxon>Magnoliopsida</taxon>
        <taxon>eudicotyledons</taxon>
        <taxon>Gunneridae</taxon>
        <taxon>Pentapetalae</taxon>
        <taxon>rosids</taxon>
        <taxon>malvids</taxon>
        <taxon>Sapindales</taxon>
        <taxon>Sapindaceae</taxon>
        <taxon>Hippocastanoideae</taxon>
        <taxon>Acereae</taxon>
        <taxon>Dipteronia</taxon>
    </lineage>
</organism>
<dbReference type="Proteomes" id="UP001280121">
    <property type="component" value="Unassembled WGS sequence"/>
</dbReference>
<reference evidence="1" key="1">
    <citation type="journal article" date="2023" name="Plant J.">
        <title>Genome sequences and population genomics provide insights into the demographic history, inbreeding, and mutation load of two 'living fossil' tree species of Dipteronia.</title>
        <authorList>
            <person name="Feng Y."/>
            <person name="Comes H.P."/>
            <person name="Chen J."/>
            <person name="Zhu S."/>
            <person name="Lu R."/>
            <person name="Zhang X."/>
            <person name="Li P."/>
            <person name="Qiu J."/>
            <person name="Olsen K.M."/>
            <person name="Qiu Y."/>
        </authorList>
    </citation>
    <scope>NUCLEOTIDE SEQUENCE</scope>
    <source>
        <strain evidence="1">KIB01</strain>
    </source>
</reference>
<name>A0AAD9U9Y2_9ROSI</name>
<gene>
    <name evidence="1" type="ORF">Ddye_017638</name>
</gene>
<protein>
    <submittedName>
        <fullName evidence="1">Uncharacterized protein</fullName>
    </submittedName>
</protein>
<accession>A0AAD9U9Y2</accession>
<keyword evidence="2" id="KW-1185">Reference proteome</keyword>
<proteinExistence type="predicted"/>
<dbReference type="EMBL" id="JANJYI010000005">
    <property type="protein sequence ID" value="KAK2650149.1"/>
    <property type="molecule type" value="Genomic_DNA"/>
</dbReference>
<sequence>MWQLFKERILVWSVLRNFGLCHSSSRKRMWNALFCVVAWTIWESQNKVVFNGEEAIVCLALDSIKFRAVWCFKHLGEGSNDDVSLLLLDVKERYVDKILAKSSKNVYWTPPANDDLFFNVNGSTRGNPGAAGIGRVLRDANGNILC</sequence>
<evidence type="ECO:0000313" key="2">
    <source>
        <dbReference type="Proteomes" id="UP001280121"/>
    </source>
</evidence>
<dbReference type="AlphaFoldDB" id="A0AAD9U9Y2"/>